<dbReference type="Proteomes" id="UP000277580">
    <property type="component" value="Unassembled WGS sequence"/>
</dbReference>
<proteinExistence type="predicted"/>
<accession>A0A3N4KQP4</accession>
<protein>
    <submittedName>
        <fullName evidence="1">Uncharacterized protein</fullName>
    </submittedName>
</protein>
<evidence type="ECO:0000313" key="2">
    <source>
        <dbReference type="Proteomes" id="UP000277580"/>
    </source>
</evidence>
<organism evidence="1 2">
    <name type="scientific">Morchella conica CCBAS932</name>
    <dbReference type="NCBI Taxonomy" id="1392247"/>
    <lineage>
        <taxon>Eukaryota</taxon>
        <taxon>Fungi</taxon>
        <taxon>Dikarya</taxon>
        <taxon>Ascomycota</taxon>
        <taxon>Pezizomycotina</taxon>
        <taxon>Pezizomycetes</taxon>
        <taxon>Pezizales</taxon>
        <taxon>Morchellaceae</taxon>
        <taxon>Morchella</taxon>
    </lineage>
</organism>
<keyword evidence="2" id="KW-1185">Reference proteome</keyword>
<sequence>MATLMHALSGSTALLGHLVGGDKVAANRGLHTALKPARRDALAHMVIYHEVSDLSGEKARRQARVDMTEKVARLRELTPRSGPYVNEVSEPFSPLFFPRAILAAFNLWWRGKLMTGSVVL</sequence>
<reference evidence="1 2" key="1">
    <citation type="journal article" date="2018" name="Nat. Ecol. Evol.">
        <title>Pezizomycetes genomes reveal the molecular basis of ectomycorrhizal truffle lifestyle.</title>
        <authorList>
            <person name="Murat C."/>
            <person name="Payen T."/>
            <person name="Noel B."/>
            <person name="Kuo A."/>
            <person name="Morin E."/>
            <person name="Chen J."/>
            <person name="Kohler A."/>
            <person name="Krizsan K."/>
            <person name="Balestrini R."/>
            <person name="Da Silva C."/>
            <person name="Montanini B."/>
            <person name="Hainaut M."/>
            <person name="Levati E."/>
            <person name="Barry K.W."/>
            <person name="Belfiori B."/>
            <person name="Cichocki N."/>
            <person name="Clum A."/>
            <person name="Dockter R.B."/>
            <person name="Fauchery L."/>
            <person name="Guy J."/>
            <person name="Iotti M."/>
            <person name="Le Tacon F."/>
            <person name="Lindquist E.A."/>
            <person name="Lipzen A."/>
            <person name="Malagnac F."/>
            <person name="Mello A."/>
            <person name="Molinier V."/>
            <person name="Miyauchi S."/>
            <person name="Poulain J."/>
            <person name="Riccioni C."/>
            <person name="Rubini A."/>
            <person name="Sitrit Y."/>
            <person name="Splivallo R."/>
            <person name="Traeger S."/>
            <person name="Wang M."/>
            <person name="Zifcakova L."/>
            <person name="Wipf D."/>
            <person name="Zambonelli A."/>
            <person name="Paolocci F."/>
            <person name="Nowrousian M."/>
            <person name="Ottonello S."/>
            <person name="Baldrian P."/>
            <person name="Spatafora J.W."/>
            <person name="Henrissat B."/>
            <person name="Nagy L.G."/>
            <person name="Aury J.M."/>
            <person name="Wincker P."/>
            <person name="Grigoriev I.V."/>
            <person name="Bonfante P."/>
            <person name="Martin F.M."/>
        </authorList>
    </citation>
    <scope>NUCLEOTIDE SEQUENCE [LARGE SCALE GENOMIC DNA]</scope>
    <source>
        <strain evidence="1 2">CCBAS932</strain>
    </source>
</reference>
<dbReference type="EMBL" id="ML119126">
    <property type="protein sequence ID" value="RPB12807.1"/>
    <property type="molecule type" value="Genomic_DNA"/>
</dbReference>
<name>A0A3N4KQP4_9PEZI</name>
<dbReference type="AlphaFoldDB" id="A0A3N4KQP4"/>
<dbReference type="InParanoid" id="A0A3N4KQP4"/>
<evidence type="ECO:0000313" key="1">
    <source>
        <dbReference type="EMBL" id="RPB12807.1"/>
    </source>
</evidence>
<gene>
    <name evidence="1" type="ORF">P167DRAFT_535530</name>
</gene>
<dbReference type="OrthoDB" id="10494121at2759"/>